<protein>
    <submittedName>
        <fullName evidence="2">Metallophosphoesterase</fullName>
    </submittedName>
</protein>
<comment type="caution">
    <text evidence="2">The sequence shown here is derived from an EMBL/GenBank/DDBJ whole genome shotgun (WGS) entry which is preliminary data.</text>
</comment>
<gene>
    <name evidence="2" type="ORF">H8R10_04830</name>
</gene>
<dbReference type="GO" id="GO:0009245">
    <property type="term" value="P:lipid A biosynthetic process"/>
    <property type="evidence" value="ECO:0007669"/>
    <property type="project" value="TreeGrafter"/>
</dbReference>
<dbReference type="EMBL" id="JACRUO010000001">
    <property type="protein sequence ID" value="MBD3689550.1"/>
    <property type="molecule type" value="Genomic_DNA"/>
</dbReference>
<evidence type="ECO:0000313" key="2">
    <source>
        <dbReference type="EMBL" id="MBD3689550.1"/>
    </source>
</evidence>
<keyword evidence="3" id="KW-1185">Reference proteome</keyword>
<dbReference type="AlphaFoldDB" id="A0A8I0G7Y8"/>
<dbReference type="InterPro" id="IPR029052">
    <property type="entry name" value="Metallo-depent_PP-like"/>
</dbReference>
<sequence>MAASWGRVLVGTAGATVGLGAGVAIGALAEARAPIQRTVEVPAASDAGVRLRILHISDVHMWRHSRWEVAWLSSLARLQPDLVVLTGDNLCEAQGLAPLIEALTPLTGIPGAFVFGSNDYYSGVFSLPLRYAGPAARNVARRLHNCRVSARAHADAKPRTRSRHVPDLPHRELAAFLTDTLGWADLRNGGAVLDIAPRLPGQVDDVGAEPRLRLSLSGVDDPHINYDAVVRDGPDWTAADLRIGITHAPYARVVDEFTAHGADLVLAGHTHGGQVCLPVGRALVNNCDAPLEASGGLSRWHIGDVAAPKPHTDHGIVRPGRDLSDQVGRSTWLHVSRGLGTSKYAPFRLFCRPETTMLYVSVANATSPARA</sequence>
<proteinExistence type="predicted"/>
<dbReference type="GO" id="GO:0008758">
    <property type="term" value="F:UDP-2,3-diacylglucosamine hydrolase activity"/>
    <property type="evidence" value="ECO:0007669"/>
    <property type="project" value="TreeGrafter"/>
</dbReference>
<dbReference type="Proteomes" id="UP000627538">
    <property type="component" value="Unassembled WGS sequence"/>
</dbReference>
<name>A0A8I0G7Y8_9ACTO</name>
<dbReference type="PANTHER" id="PTHR31302">
    <property type="entry name" value="TRANSMEMBRANE PROTEIN WITH METALLOPHOSPHOESTERASE DOMAIN-RELATED"/>
    <property type="match status" value="1"/>
</dbReference>
<accession>A0A8I0G7Y8</accession>
<dbReference type="SUPFAM" id="SSF56300">
    <property type="entry name" value="Metallo-dependent phosphatases"/>
    <property type="match status" value="1"/>
</dbReference>
<dbReference type="Gene3D" id="3.60.21.10">
    <property type="match status" value="1"/>
</dbReference>
<reference evidence="2 3" key="1">
    <citation type="submission" date="2020-08" db="EMBL/GenBank/DDBJ databases">
        <title>Winkia gen. nov., sp. nov., isolated from faeces of the Anser albifrons in China.</title>
        <authorList>
            <person name="Liu Q."/>
        </authorList>
    </citation>
    <scope>NUCLEOTIDE SEQUENCE [LARGE SCALE GENOMIC DNA]</scope>
    <source>
        <strain evidence="2 3">C62</strain>
    </source>
</reference>
<feature type="domain" description="Calcineurin-like phosphoesterase" evidence="1">
    <location>
        <begin position="51"/>
        <end position="272"/>
    </location>
</feature>
<evidence type="ECO:0000313" key="3">
    <source>
        <dbReference type="Proteomes" id="UP000627538"/>
    </source>
</evidence>
<evidence type="ECO:0000259" key="1">
    <source>
        <dbReference type="Pfam" id="PF00149"/>
    </source>
</evidence>
<dbReference type="GO" id="GO:0016020">
    <property type="term" value="C:membrane"/>
    <property type="evidence" value="ECO:0007669"/>
    <property type="project" value="GOC"/>
</dbReference>
<organism evidence="2 3">
    <name type="scientific">Nanchangia anserum</name>
    <dbReference type="NCBI Taxonomy" id="2692125"/>
    <lineage>
        <taxon>Bacteria</taxon>
        <taxon>Bacillati</taxon>
        <taxon>Actinomycetota</taxon>
        <taxon>Actinomycetes</taxon>
        <taxon>Actinomycetales</taxon>
        <taxon>Actinomycetaceae</taxon>
        <taxon>Nanchangia</taxon>
    </lineage>
</organism>
<dbReference type="PANTHER" id="PTHR31302:SF20">
    <property type="entry name" value="CONSERVED PROTEIN"/>
    <property type="match status" value="1"/>
</dbReference>
<dbReference type="InterPro" id="IPR004843">
    <property type="entry name" value="Calcineurin-like_PHP"/>
</dbReference>
<dbReference type="InterPro" id="IPR051158">
    <property type="entry name" value="Metallophosphoesterase_sf"/>
</dbReference>
<dbReference type="Pfam" id="PF00149">
    <property type="entry name" value="Metallophos"/>
    <property type="match status" value="1"/>
</dbReference>
<dbReference type="RefSeq" id="WP_191071591.1">
    <property type="nucleotide sequence ID" value="NZ_CP060506.1"/>
</dbReference>